<accession>A0A8B8JMB4</accession>
<dbReference type="Proteomes" id="UP000694853">
    <property type="component" value="Unplaced"/>
</dbReference>
<feature type="repeat" description="PPR" evidence="3">
    <location>
        <begin position="284"/>
        <end position="318"/>
    </location>
</feature>
<dbReference type="InterPro" id="IPR032867">
    <property type="entry name" value="DYW_dom"/>
</dbReference>
<reference evidence="5" key="1">
    <citation type="journal article" date="2019" name="Toxins">
        <title>Detection of Abrin-Like and Prepropulchellin-Like Toxin Genes and Transcripts Using Whole Genome Sequencing and Full-Length Transcript Sequencing of Abrus precatorius.</title>
        <authorList>
            <person name="Hovde B.T."/>
            <person name="Daligault H.E."/>
            <person name="Hanschen E.R."/>
            <person name="Kunde Y.A."/>
            <person name="Johnson M.B."/>
            <person name="Starkenburg S.R."/>
            <person name="Johnson S.L."/>
        </authorList>
    </citation>
    <scope>NUCLEOTIDE SEQUENCE [LARGE SCALE GENOMIC DNA]</scope>
</reference>
<evidence type="ECO:0000259" key="4">
    <source>
        <dbReference type="Pfam" id="PF14432"/>
    </source>
</evidence>
<dbReference type="RefSeq" id="XP_027331813.1">
    <property type="nucleotide sequence ID" value="XM_027476012.1"/>
</dbReference>
<proteinExistence type="inferred from homology"/>
<sequence length="894" mass="101240">MEKNLVILPCKSRLPLVVPSYNATQIEWHGSTRVHANSRNISMTKRLHPKLMDTHLNQLCVNGPLSEAVAILDTLAQQGSKVRPITYMNLLQACIDRELIWVGRELHARIELVGKVNPFVETKLVSMYAKCGHLKEARKVFDEMRERNLFTWSAMIGACSREQKWEEVVDLFYDMMQHGVLPDEFLLPKIVKACGKCRDFETGRVIHSFVIRTGMSSSARVINSIMAVYAKCEEMNCVKKVFSRMDERNCISWNVIITGYCQKGEIEQAQKYFDAMQEEGIEPELVTWNIMVASYNQLGHCDIAMDLMRKMKSFGITPDVYTWTSMISGFAQKGRINDAFNLLREMFLAGVEPNSVTIASAASACACIKSLSMGSEIHSIAVKTGLVNNILVGNSLVDVYSKCGNLKAAQRIFDMMLERDVYSWNSIIGGYCQAGFCGKAYELFMKMQESDSPPNVVTWNVMITGFMHNGAEDQALDLFQRIEKDGKIKPNVASWNSLISGFLQNGQKDVALQIFRWMQFFNIAPNLVTVLTILPVCANLVAGKKVKEIHCCAVRRNLLSELSVSNIFIDSYAKSGNIMYSRKIFDGLFSKDIISWNSLLSGYVLHGCSEAALDLFYQMRKEGLKPNRFTFANIISAYGHAGMVDEGKHAFSNISKEYQINPDLEHYSAMVYLLGRSGKLAEALEFIQYMPIEPNFSVWNALLTACRIHRNFGLAILAGERLLELEPQNNMTQHLLSQAYSLCRKSWEAPKMTKLEKENAVKIPVGQSWIERKNMVHTFVVGDQSKPYLDKLHSWLKRVAVNVKEHISDHGVCIEEEKENISSVHSEKLALSFALIDSHQAPQILRIVKNLRMCRDCHDIAKYISLAYGCEIYLSDSNCLHHFKGGHCSCRDYW</sequence>
<dbReference type="FunFam" id="1.25.40.10:FF:000285">
    <property type="entry name" value="Pentatricopeptide repeat-containing protein, chloroplastic"/>
    <property type="match status" value="1"/>
</dbReference>
<dbReference type="PANTHER" id="PTHR47926:SF347">
    <property type="entry name" value="PENTATRICOPEPTIDE REPEAT-CONTAINING PROTEIN"/>
    <property type="match status" value="1"/>
</dbReference>
<comment type="similarity">
    <text evidence="1">Belongs to the PPR family. PCMP-H subfamily.</text>
</comment>
<evidence type="ECO:0000256" key="3">
    <source>
        <dbReference type="PROSITE-ProRule" id="PRU00708"/>
    </source>
</evidence>
<dbReference type="Gene3D" id="1.25.40.10">
    <property type="entry name" value="Tetratricopeptide repeat domain"/>
    <property type="match status" value="5"/>
</dbReference>
<dbReference type="Pfam" id="PF01535">
    <property type="entry name" value="PPR"/>
    <property type="match status" value="5"/>
</dbReference>
<evidence type="ECO:0000256" key="2">
    <source>
        <dbReference type="ARBA" id="ARBA00022737"/>
    </source>
</evidence>
<dbReference type="PROSITE" id="PS51375">
    <property type="entry name" value="PPR"/>
    <property type="match status" value="10"/>
</dbReference>
<dbReference type="InterPro" id="IPR002885">
    <property type="entry name" value="PPR_rpt"/>
</dbReference>
<dbReference type="OrthoDB" id="185373at2759"/>
<dbReference type="NCBIfam" id="TIGR00756">
    <property type="entry name" value="PPR"/>
    <property type="match status" value="9"/>
</dbReference>
<feature type="repeat" description="PPR" evidence="3">
    <location>
        <begin position="148"/>
        <end position="182"/>
    </location>
</feature>
<feature type="repeat" description="PPR" evidence="3">
    <location>
        <begin position="420"/>
        <end position="454"/>
    </location>
</feature>
<feature type="domain" description="DYW" evidence="4">
    <location>
        <begin position="814"/>
        <end position="894"/>
    </location>
</feature>
<dbReference type="InterPro" id="IPR046960">
    <property type="entry name" value="PPR_At4g14850-like_plant"/>
</dbReference>
<feature type="repeat" description="PPR" evidence="3">
    <location>
        <begin position="592"/>
        <end position="626"/>
    </location>
</feature>
<feature type="repeat" description="PPR" evidence="3">
    <location>
        <begin position="491"/>
        <end position="525"/>
    </location>
</feature>
<dbReference type="InterPro" id="IPR011990">
    <property type="entry name" value="TPR-like_helical_dom_sf"/>
</dbReference>
<protein>
    <submittedName>
        <fullName evidence="6">Pentatricopeptide repeat-containing protein At1g19720</fullName>
    </submittedName>
</protein>
<feature type="repeat" description="PPR" evidence="3">
    <location>
        <begin position="389"/>
        <end position="419"/>
    </location>
</feature>
<reference evidence="6" key="2">
    <citation type="submission" date="2025-08" db="UniProtKB">
        <authorList>
            <consortium name="RefSeq"/>
        </authorList>
    </citation>
    <scope>IDENTIFICATION</scope>
    <source>
        <tissue evidence="6">Young leaves</tissue>
    </source>
</reference>
<dbReference type="GO" id="GO:0009451">
    <property type="term" value="P:RNA modification"/>
    <property type="evidence" value="ECO:0007669"/>
    <property type="project" value="InterPro"/>
</dbReference>
<keyword evidence="2" id="KW-0677">Repeat</keyword>
<dbReference type="PANTHER" id="PTHR47926">
    <property type="entry name" value="PENTATRICOPEPTIDE REPEAT-CONTAINING PROTEIN"/>
    <property type="match status" value="1"/>
</dbReference>
<feature type="repeat" description="PPR" evidence="3">
    <location>
        <begin position="249"/>
        <end position="283"/>
    </location>
</feature>
<evidence type="ECO:0000256" key="1">
    <source>
        <dbReference type="ARBA" id="ARBA00006643"/>
    </source>
</evidence>
<evidence type="ECO:0000313" key="6">
    <source>
        <dbReference type="RefSeq" id="XP_027331813.1"/>
    </source>
</evidence>
<dbReference type="Pfam" id="PF14432">
    <property type="entry name" value="DYW_deaminase"/>
    <property type="match status" value="1"/>
</dbReference>
<dbReference type="FunFam" id="1.25.40.10:FF:000380">
    <property type="entry name" value="Pentatricopeptide repeat-containing protein, chloroplastic"/>
    <property type="match status" value="1"/>
</dbReference>
<name>A0A8B8JMB4_ABRPR</name>
<dbReference type="GO" id="GO:0003723">
    <property type="term" value="F:RNA binding"/>
    <property type="evidence" value="ECO:0007669"/>
    <property type="project" value="InterPro"/>
</dbReference>
<dbReference type="Pfam" id="PF13041">
    <property type="entry name" value="PPR_2"/>
    <property type="match status" value="4"/>
</dbReference>
<keyword evidence="5" id="KW-1185">Reference proteome</keyword>
<dbReference type="GO" id="GO:0008270">
    <property type="term" value="F:zinc ion binding"/>
    <property type="evidence" value="ECO:0007669"/>
    <property type="project" value="InterPro"/>
</dbReference>
<feature type="repeat" description="PPR" evidence="3">
    <location>
        <begin position="455"/>
        <end position="489"/>
    </location>
</feature>
<feature type="repeat" description="PPR" evidence="3">
    <location>
        <begin position="319"/>
        <end position="353"/>
    </location>
</feature>
<gene>
    <name evidence="6" type="primary">LOC113847125</name>
</gene>
<dbReference type="FunFam" id="1.25.40.10:FF:000090">
    <property type="entry name" value="Pentatricopeptide repeat-containing protein, chloroplastic"/>
    <property type="match status" value="1"/>
</dbReference>
<dbReference type="KEGG" id="aprc:113847125"/>
<dbReference type="SUPFAM" id="SSF81901">
    <property type="entry name" value="HCP-like"/>
    <property type="match status" value="1"/>
</dbReference>
<feature type="repeat" description="PPR" evidence="3">
    <location>
        <begin position="117"/>
        <end position="147"/>
    </location>
</feature>
<evidence type="ECO:0000313" key="5">
    <source>
        <dbReference type="Proteomes" id="UP000694853"/>
    </source>
</evidence>
<dbReference type="AlphaFoldDB" id="A0A8B8JMB4"/>
<dbReference type="GeneID" id="113847125"/>
<organism evidence="5 6">
    <name type="scientific">Abrus precatorius</name>
    <name type="common">Indian licorice</name>
    <name type="synonym">Glycine abrus</name>
    <dbReference type="NCBI Taxonomy" id="3816"/>
    <lineage>
        <taxon>Eukaryota</taxon>
        <taxon>Viridiplantae</taxon>
        <taxon>Streptophyta</taxon>
        <taxon>Embryophyta</taxon>
        <taxon>Tracheophyta</taxon>
        <taxon>Spermatophyta</taxon>
        <taxon>Magnoliopsida</taxon>
        <taxon>eudicotyledons</taxon>
        <taxon>Gunneridae</taxon>
        <taxon>Pentapetalae</taxon>
        <taxon>rosids</taxon>
        <taxon>fabids</taxon>
        <taxon>Fabales</taxon>
        <taxon>Fabaceae</taxon>
        <taxon>Papilionoideae</taxon>
        <taxon>50 kb inversion clade</taxon>
        <taxon>NPAAA clade</taxon>
        <taxon>indigoferoid/millettioid clade</taxon>
        <taxon>Abreae</taxon>
        <taxon>Abrus</taxon>
    </lineage>
</organism>